<dbReference type="InterPro" id="IPR019432">
    <property type="entry name" value="Acyltransferase_MbtK/IucB-like"/>
</dbReference>
<evidence type="ECO:0000313" key="6">
    <source>
        <dbReference type="EMBL" id="AHW63168.1"/>
    </source>
</evidence>
<comment type="function">
    <text evidence="1">Acyltransferase required for the direct transfer of medium- to long-chain fatty acyl moieties from a carrier protein (MbtL) on to the epsilon-amino group of lysine residue in the mycobactin core.</text>
</comment>
<name>X5DJA6_9CORY</name>
<dbReference type="InterPro" id="IPR016181">
    <property type="entry name" value="Acyl_CoA_acyltransferase"/>
</dbReference>
<proteinExistence type="predicted"/>
<dbReference type="HOGENOM" id="CLU_039848_4_0_11"/>
<evidence type="ECO:0000256" key="3">
    <source>
        <dbReference type="ARBA" id="ARBA00020586"/>
    </source>
</evidence>
<dbReference type="Gene3D" id="3.40.630.30">
    <property type="match status" value="1"/>
</dbReference>
<organism evidence="6 7">
    <name type="scientific">Corynebacterium glyciniphilum AJ 3170</name>
    <dbReference type="NCBI Taxonomy" id="1404245"/>
    <lineage>
        <taxon>Bacteria</taxon>
        <taxon>Bacillati</taxon>
        <taxon>Actinomycetota</taxon>
        <taxon>Actinomycetes</taxon>
        <taxon>Mycobacteriales</taxon>
        <taxon>Corynebacteriaceae</taxon>
        <taxon>Corynebacterium</taxon>
    </lineage>
</organism>
<evidence type="ECO:0000256" key="2">
    <source>
        <dbReference type="ARBA" id="ARBA00005102"/>
    </source>
</evidence>
<evidence type="ECO:0000259" key="5">
    <source>
        <dbReference type="SMART" id="SM01006"/>
    </source>
</evidence>
<dbReference type="OrthoDB" id="9087497at2"/>
<reference evidence="6 7" key="1">
    <citation type="journal article" date="2015" name="Int. J. Syst. Evol. Microbiol.">
        <title>Revisiting Corynebacterium glyciniphilum (ex Kubota et al., 1972) sp. nov., nom. rev., isolated from putrefied banana.</title>
        <authorList>
            <person name="Al-Dilaimi A."/>
            <person name="Bednarz H."/>
            <person name="Lomker A."/>
            <person name="Niehaus K."/>
            <person name="Kalinowski J."/>
            <person name="Ruckert C."/>
        </authorList>
    </citation>
    <scope>NUCLEOTIDE SEQUENCE [LARGE SCALE GENOMIC DNA]</scope>
    <source>
        <strain evidence="6">AJ 3170</strain>
    </source>
</reference>
<feature type="domain" description="Acyltransferase MbtK/IucB-like conserved" evidence="5">
    <location>
        <begin position="55"/>
        <end position="102"/>
    </location>
</feature>
<gene>
    <name evidence="6" type="ORF">CGLY_03600</name>
</gene>
<dbReference type="Proteomes" id="UP000023703">
    <property type="component" value="Chromosome"/>
</dbReference>
<dbReference type="Pfam" id="PF13523">
    <property type="entry name" value="Acetyltransf_8"/>
    <property type="match status" value="1"/>
</dbReference>
<evidence type="ECO:0000256" key="1">
    <source>
        <dbReference type="ARBA" id="ARBA00003818"/>
    </source>
</evidence>
<keyword evidence="7" id="KW-1185">Reference proteome</keyword>
<dbReference type="EMBL" id="CP006842">
    <property type="protein sequence ID" value="AHW63168.1"/>
    <property type="molecule type" value="Genomic_DNA"/>
</dbReference>
<sequence length="239" mass="26689">MTENNITTTEAAQTGVVDLSVLHRLRTDLPDSEFLDAPPRIPEEYLQGVDGITLRVADPEKDAETVSTWMNRPHLVETWDQAWSAETWAADWRAKLSTTYAVPLILSYDGEDGRGEVGYMEIYRPRRDEIGQAYRSEPHDLGFHVAIGEATLTGKGIFGPFVGDFAARLLQSDPECRLVMAEPDVSNHRVHRVMSRGGGVDAGQWQQRADRRVRLFFWPGVGVDPLSRLNGSPEDGDLV</sequence>
<comment type="pathway">
    <text evidence="2">Siderophore biosynthesis; mycobactin biosynthesis.</text>
</comment>
<dbReference type="STRING" id="1404245.CGLY_03600"/>
<dbReference type="KEGG" id="cgy:CGLY_03600"/>
<dbReference type="RefSeq" id="WP_052539606.1">
    <property type="nucleotide sequence ID" value="NZ_CP006842.1"/>
</dbReference>
<dbReference type="GO" id="GO:0019290">
    <property type="term" value="P:siderophore biosynthetic process"/>
    <property type="evidence" value="ECO:0007669"/>
    <property type="project" value="InterPro"/>
</dbReference>
<dbReference type="AlphaFoldDB" id="X5DJA6"/>
<dbReference type="PANTHER" id="PTHR31438:SF1">
    <property type="entry name" value="LYSINE N-ACYLTRANSFERASE C17G9.06C-RELATED"/>
    <property type="match status" value="1"/>
</dbReference>
<dbReference type="SMART" id="SM01006">
    <property type="entry name" value="AlcB"/>
    <property type="match status" value="1"/>
</dbReference>
<dbReference type="GO" id="GO:0016410">
    <property type="term" value="F:N-acyltransferase activity"/>
    <property type="evidence" value="ECO:0007669"/>
    <property type="project" value="TreeGrafter"/>
</dbReference>
<dbReference type="PANTHER" id="PTHR31438">
    <property type="entry name" value="LYSINE N-ACYLTRANSFERASE C17G9.06C-RELATED"/>
    <property type="match status" value="1"/>
</dbReference>
<dbReference type="UniPathway" id="UPA00011"/>
<protein>
    <recommendedName>
        <fullName evidence="3">Lysine N-acyltransferase MbtK</fullName>
    </recommendedName>
    <alternativeName>
        <fullName evidence="4">Mycobactin synthase protein K</fullName>
    </alternativeName>
</protein>
<evidence type="ECO:0000256" key="4">
    <source>
        <dbReference type="ARBA" id="ARBA00031122"/>
    </source>
</evidence>
<evidence type="ECO:0000313" key="7">
    <source>
        <dbReference type="Proteomes" id="UP000023703"/>
    </source>
</evidence>
<accession>X5DJA6</accession>
<dbReference type="eggNOG" id="COG1670">
    <property type="taxonomic scope" value="Bacteria"/>
</dbReference>
<dbReference type="SUPFAM" id="SSF55729">
    <property type="entry name" value="Acyl-CoA N-acyltransferases (Nat)"/>
    <property type="match status" value="1"/>
</dbReference>